<accession>A0A4C1VKT3</accession>
<dbReference type="EMBL" id="BGZK01000361">
    <property type="protein sequence ID" value="GBP39213.1"/>
    <property type="molecule type" value="Genomic_DNA"/>
</dbReference>
<evidence type="ECO:0000313" key="2">
    <source>
        <dbReference type="Proteomes" id="UP000299102"/>
    </source>
</evidence>
<dbReference type="Proteomes" id="UP000299102">
    <property type="component" value="Unassembled WGS sequence"/>
</dbReference>
<protein>
    <submittedName>
        <fullName evidence="1">Uncharacterized protein</fullName>
    </submittedName>
</protein>
<reference evidence="1 2" key="1">
    <citation type="journal article" date="2019" name="Commun. Biol.">
        <title>The bagworm genome reveals a unique fibroin gene that provides high tensile strength.</title>
        <authorList>
            <person name="Kono N."/>
            <person name="Nakamura H."/>
            <person name="Ohtoshi R."/>
            <person name="Tomita M."/>
            <person name="Numata K."/>
            <person name="Arakawa K."/>
        </authorList>
    </citation>
    <scope>NUCLEOTIDE SEQUENCE [LARGE SCALE GENOMIC DNA]</scope>
</reference>
<comment type="caution">
    <text evidence="1">The sequence shown here is derived from an EMBL/GenBank/DDBJ whole genome shotgun (WGS) entry which is preliminary data.</text>
</comment>
<sequence>MRNYANRSLVDSSAVKIESNTFSFQDDVPNRRATTDTSIALTNIYILKLNYPMTPTRLRRRGRTKNPFGLGDDGRKITQRFRVRNTSVPKSLNKSQSGFLSDCCESSKDRCFVSRHFHVSQKIELFAIFLRLQRPGVSPFVSYGAPTSVCRSVTTYEFVSNNVQERFKFNIGSVTQPRTGSESRALLSVNPNRLQLNISTTAGSAQYYSYSGGIVLN</sequence>
<evidence type="ECO:0000313" key="1">
    <source>
        <dbReference type="EMBL" id="GBP39213.1"/>
    </source>
</evidence>
<organism evidence="1 2">
    <name type="scientific">Eumeta variegata</name>
    <name type="common">Bagworm moth</name>
    <name type="synonym">Eumeta japonica</name>
    <dbReference type="NCBI Taxonomy" id="151549"/>
    <lineage>
        <taxon>Eukaryota</taxon>
        <taxon>Metazoa</taxon>
        <taxon>Ecdysozoa</taxon>
        <taxon>Arthropoda</taxon>
        <taxon>Hexapoda</taxon>
        <taxon>Insecta</taxon>
        <taxon>Pterygota</taxon>
        <taxon>Neoptera</taxon>
        <taxon>Endopterygota</taxon>
        <taxon>Lepidoptera</taxon>
        <taxon>Glossata</taxon>
        <taxon>Ditrysia</taxon>
        <taxon>Tineoidea</taxon>
        <taxon>Psychidae</taxon>
        <taxon>Oiketicinae</taxon>
        <taxon>Eumeta</taxon>
    </lineage>
</organism>
<keyword evidence="2" id="KW-1185">Reference proteome</keyword>
<proteinExistence type="predicted"/>
<dbReference type="AlphaFoldDB" id="A0A4C1VKT3"/>
<gene>
    <name evidence="1" type="ORF">EVAR_26999_1</name>
</gene>
<name>A0A4C1VKT3_EUMVA</name>